<dbReference type="SMART" id="SM00595">
    <property type="entry name" value="MADF"/>
    <property type="match status" value="1"/>
</dbReference>
<feature type="region of interest" description="Disordered" evidence="1">
    <location>
        <begin position="1"/>
        <end position="66"/>
    </location>
</feature>
<accession>A0A8D7FPE3</accession>
<dbReference type="InterPro" id="IPR044823">
    <property type="entry name" value="ASIL1/2-like"/>
</dbReference>
<dbReference type="AlphaFoldDB" id="A0A8D7FPE3"/>
<dbReference type="FunFam" id="1.10.10.60:FF:000152">
    <property type="entry name" value="Trihelix transcription factor ASIL2"/>
    <property type="match status" value="1"/>
</dbReference>
<gene>
    <name evidence="3" type="ORF">GSMUA_25180.1</name>
</gene>
<dbReference type="InterPro" id="IPR044822">
    <property type="entry name" value="Myb_DNA-bind_4"/>
</dbReference>
<reference evidence="3" key="1">
    <citation type="submission" date="2021-03" db="EMBL/GenBank/DDBJ databases">
        <authorList>
            <consortium name="Genoscope - CEA"/>
            <person name="William W."/>
        </authorList>
    </citation>
    <scope>NUCLEOTIDE SEQUENCE</scope>
    <source>
        <strain evidence="3">Doubled-haploid Pahang</strain>
    </source>
</reference>
<feature type="compositionally biased region" description="Basic and acidic residues" evidence="1">
    <location>
        <begin position="197"/>
        <end position="219"/>
    </location>
</feature>
<sequence>MAFSVDASSPKKDPPSPAVLAASAAAEAAASRCQSPSPSPSPSPERSASLLPLPASLPPPLPSSSATRRLAAPIWTHEEILALIGAYRDKWYALRRGNLRASHWQEVADDVADRCPPGSSPPKTYIQCRHKVEKLRKRYRSERRKSLQFDTSLPPSSWVYFRKMHATEHGGNVEVGETHRPSDCQSSVPPHPPSSDDGWRREQHPKSPPPHDQRRLRDR</sequence>
<dbReference type="Gene3D" id="1.10.10.60">
    <property type="entry name" value="Homeodomain-like"/>
    <property type="match status" value="1"/>
</dbReference>
<dbReference type="Pfam" id="PF13837">
    <property type="entry name" value="Myb_DNA-bind_4"/>
    <property type="match status" value="1"/>
</dbReference>
<dbReference type="PANTHER" id="PTHR31307">
    <property type="entry name" value="TRIHELIX TRANSCRIPTION FACTOR ASIL2"/>
    <property type="match status" value="1"/>
</dbReference>
<evidence type="ECO:0000313" key="3">
    <source>
        <dbReference type="EMBL" id="CAG1863110.1"/>
    </source>
</evidence>
<name>A0A8D7FPE3_MUSAM</name>
<proteinExistence type="predicted"/>
<feature type="domain" description="Myb/SANT-like DNA-binding" evidence="2">
    <location>
        <begin position="74"/>
        <end position="166"/>
    </location>
</feature>
<evidence type="ECO:0000256" key="1">
    <source>
        <dbReference type="SAM" id="MobiDB-lite"/>
    </source>
</evidence>
<feature type="compositionally biased region" description="Low complexity" evidence="1">
    <location>
        <begin position="44"/>
        <end position="54"/>
    </location>
</feature>
<feature type="region of interest" description="Disordered" evidence="1">
    <location>
        <begin position="172"/>
        <end position="219"/>
    </location>
</feature>
<dbReference type="EMBL" id="HG996475">
    <property type="protein sequence ID" value="CAG1863110.1"/>
    <property type="molecule type" value="Genomic_DNA"/>
</dbReference>
<dbReference type="PANTHER" id="PTHR31307:SF49">
    <property type="entry name" value="ALCOHOL DEHYDROGENASE TRANSCRIPTION FACTOR MYB_SANT-LIKE FAMILY PROTEIN"/>
    <property type="match status" value="1"/>
</dbReference>
<evidence type="ECO:0000259" key="2">
    <source>
        <dbReference type="Pfam" id="PF13837"/>
    </source>
</evidence>
<organism evidence="3">
    <name type="scientific">Musa acuminata subsp. malaccensis</name>
    <name type="common">Wild banana</name>
    <name type="synonym">Musa malaccensis</name>
    <dbReference type="NCBI Taxonomy" id="214687"/>
    <lineage>
        <taxon>Eukaryota</taxon>
        <taxon>Viridiplantae</taxon>
        <taxon>Streptophyta</taxon>
        <taxon>Embryophyta</taxon>
        <taxon>Tracheophyta</taxon>
        <taxon>Spermatophyta</taxon>
        <taxon>Magnoliopsida</taxon>
        <taxon>Liliopsida</taxon>
        <taxon>Zingiberales</taxon>
        <taxon>Musaceae</taxon>
        <taxon>Musa</taxon>
    </lineage>
</organism>
<feature type="compositionally biased region" description="Low complexity" evidence="1">
    <location>
        <begin position="18"/>
        <end position="36"/>
    </location>
</feature>
<protein>
    <submittedName>
        <fullName evidence="3">(wild Malaysian banana) hypothetical protein</fullName>
    </submittedName>
</protein>